<evidence type="ECO:0000256" key="1">
    <source>
        <dbReference type="SAM" id="MobiDB-lite"/>
    </source>
</evidence>
<reference evidence="2" key="1">
    <citation type="submission" date="2021-03" db="EMBL/GenBank/DDBJ databases">
        <authorList>
            <person name="So Y."/>
        </authorList>
    </citation>
    <scope>NUCLEOTIDE SEQUENCE</scope>
    <source>
        <strain evidence="2">SG15</strain>
    </source>
</reference>
<name>A0A940MTS3_9PROT</name>
<comment type="caution">
    <text evidence="2">The sequence shown here is derived from an EMBL/GenBank/DDBJ whole genome shotgun (WGS) entry which is preliminary data.</text>
</comment>
<protein>
    <recommendedName>
        <fullName evidence="4">DegT/DnrJ/EryC1/StrS aminotransferase family protein</fullName>
    </recommendedName>
</protein>
<dbReference type="Proteomes" id="UP000677537">
    <property type="component" value="Unassembled WGS sequence"/>
</dbReference>
<dbReference type="EMBL" id="JAGIZA010000001">
    <property type="protein sequence ID" value="MBP0491543.1"/>
    <property type="molecule type" value="Genomic_DNA"/>
</dbReference>
<proteinExistence type="predicted"/>
<keyword evidence="3" id="KW-1185">Reference proteome</keyword>
<organism evidence="2 3">
    <name type="scientific">Roseomonas indoligenes</name>
    <dbReference type="NCBI Taxonomy" id="2820811"/>
    <lineage>
        <taxon>Bacteria</taxon>
        <taxon>Pseudomonadati</taxon>
        <taxon>Pseudomonadota</taxon>
        <taxon>Alphaproteobacteria</taxon>
        <taxon>Acetobacterales</taxon>
        <taxon>Roseomonadaceae</taxon>
        <taxon>Roseomonas</taxon>
    </lineage>
</organism>
<sequence length="363" mass="38408">MTGAIGGFLPLDPGPPLGKGGRESVARRWFRGVRHHGFRNGRSALALGAGAALGPFGMLWMPGYACRALADAAEAALRLGHARRLATYPLALEGALSPDPRFLAAHLEPGDAVLVISYFGRPPSASLRRLAAVRRDVTWIEDRAGALWPGPAWGDALLYSPRKLLGVSDGGYLVLTPRGSARARPLPEQPARPGPAEAPPALRRFEHEGGSAAWFPAYRAAEGRMAVSPGAPARLTDALLARQDLRAIAAARRANHAVLRPLIPPDLLLEPAPDRPAWVPQGLPLRVPDAAALSARMAEKGVFCPVMWPDPADPGPCARSRALKNRVLLLPLDQRYGGEEMRRVASVLEAAVSGTGSAAPLAA</sequence>
<evidence type="ECO:0008006" key="4">
    <source>
        <dbReference type="Google" id="ProtNLM"/>
    </source>
</evidence>
<dbReference type="InterPro" id="IPR015424">
    <property type="entry name" value="PyrdxlP-dep_Trfase"/>
</dbReference>
<feature type="region of interest" description="Disordered" evidence="1">
    <location>
        <begin position="1"/>
        <end position="22"/>
    </location>
</feature>
<gene>
    <name evidence="2" type="ORF">J5Y10_01980</name>
</gene>
<evidence type="ECO:0000313" key="3">
    <source>
        <dbReference type="Proteomes" id="UP000677537"/>
    </source>
</evidence>
<evidence type="ECO:0000313" key="2">
    <source>
        <dbReference type="EMBL" id="MBP0491543.1"/>
    </source>
</evidence>
<accession>A0A940MTS3</accession>
<dbReference type="AlphaFoldDB" id="A0A940MTS3"/>
<dbReference type="RefSeq" id="WP_209370044.1">
    <property type="nucleotide sequence ID" value="NZ_JAGIZA010000001.1"/>
</dbReference>
<dbReference type="SUPFAM" id="SSF53383">
    <property type="entry name" value="PLP-dependent transferases"/>
    <property type="match status" value="1"/>
</dbReference>